<comment type="caution">
    <text evidence="1">The sequence shown here is derived from an EMBL/GenBank/DDBJ whole genome shotgun (WGS) entry which is preliminary data.</text>
</comment>
<proteinExistence type="predicted"/>
<organism evidence="1 2">
    <name type="scientific">Actinoplanes teichomyceticus</name>
    <dbReference type="NCBI Taxonomy" id="1867"/>
    <lineage>
        <taxon>Bacteria</taxon>
        <taxon>Bacillati</taxon>
        <taxon>Actinomycetota</taxon>
        <taxon>Actinomycetes</taxon>
        <taxon>Micromonosporales</taxon>
        <taxon>Micromonosporaceae</taxon>
        <taxon>Actinoplanes</taxon>
    </lineage>
</organism>
<protein>
    <submittedName>
        <fullName evidence="1">Uncharacterized protein</fullName>
    </submittedName>
</protein>
<reference evidence="1 2" key="1">
    <citation type="submission" date="2019-06" db="EMBL/GenBank/DDBJ databases">
        <title>Sequencing the genomes of 1000 actinobacteria strains.</title>
        <authorList>
            <person name="Klenk H.-P."/>
        </authorList>
    </citation>
    <scope>NUCLEOTIDE SEQUENCE [LARGE SCALE GENOMIC DNA]</scope>
    <source>
        <strain evidence="1 2">DSM 43866</strain>
    </source>
</reference>
<accession>A0A561VCV3</accession>
<evidence type="ECO:0000313" key="1">
    <source>
        <dbReference type="EMBL" id="TWG09442.1"/>
    </source>
</evidence>
<gene>
    <name evidence="1" type="ORF">FHX34_108157</name>
</gene>
<dbReference type="RefSeq" id="WP_262384866.1">
    <property type="nucleotide sequence ID" value="NZ_BOMX01000173.1"/>
</dbReference>
<name>A0A561VCV3_ACTTI</name>
<dbReference type="AlphaFoldDB" id="A0A561VCV3"/>
<evidence type="ECO:0000313" key="2">
    <source>
        <dbReference type="Proteomes" id="UP000320239"/>
    </source>
</evidence>
<dbReference type="Proteomes" id="UP000320239">
    <property type="component" value="Unassembled WGS sequence"/>
</dbReference>
<sequence>MDASASVSPDVSVFVDDVHAALSRVGAAGWEIVHPLGVCRVPVV</sequence>
<dbReference type="EMBL" id="VIWY01000008">
    <property type="protein sequence ID" value="TWG09442.1"/>
    <property type="molecule type" value="Genomic_DNA"/>
</dbReference>
<keyword evidence="2" id="KW-1185">Reference proteome</keyword>